<feature type="chain" id="PRO_5023046006" description="DUF4890 domain-containing protein" evidence="3">
    <location>
        <begin position="24"/>
        <end position="149"/>
    </location>
</feature>
<protein>
    <recommendedName>
        <fullName evidence="6">DUF4890 domain-containing protein</fullName>
    </recommendedName>
</protein>
<feature type="compositionally biased region" description="Basic and acidic residues" evidence="2">
    <location>
        <begin position="123"/>
        <end position="132"/>
    </location>
</feature>
<feature type="region of interest" description="Disordered" evidence="2">
    <location>
        <begin position="112"/>
        <end position="149"/>
    </location>
</feature>
<dbReference type="Proteomes" id="UP000321580">
    <property type="component" value="Unassembled WGS sequence"/>
</dbReference>
<reference evidence="4 5" key="1">
    <citation type="submission" date="2019-08" db="EMBL/GenBank/DDBJ databases">
        <title>Genome of Phaeodactylibacter luteus.</title>
        <authorList>
            <person name="Bowman J.P."/>
        </authorList>
    </citation>
    <scope>NUCLEOTIDE SEQUENCE [LARGE SCALE GENOMIC DNA]</scope>
    <source>
        <strain evidence="4 5">KCTC 42180</strain>
    </source>
</reference>
<name>A0A5C6RNB2_9BACT</name>
<keyword evidence="1" id="KW-0175">Coiled coil</keyword>
<dbReference type="RefSeq" id="WP_147167534.1">
    <property type="nucleotide sequence ID" value="NZ_VOOR01000019.1"/>
</dbReference>
<proteinExistence type="predicted"/>
<evidence type="ECO:0000256" key="2">
    <source>
        <dbReference type="SAM" id="MobiDB-lite"/>
    </source>
</evidence>
<feature type="compositionally biased region" description="Basic residues" evidence="2">
    <location>
        <begin position="133"/>
        <end position="149"/>
    </location>
</feature>
<dbReference type="EMBL" id="VOOR01000019">
    <property type="protein sequence ID" value="TXB63130.1"/>
    <property type="molecule type" value="Genomic_DNA"/>
</dbReference>
<keyword evidence="5" id="KW-1185">Reference proteome</keyword>
<evidence type="ECO:0000256" key="1">
    <source>
        <dbReference type="SAM" id="Coils"/>
    </source>
</evidence>
<gene>
    <name evidence="4" type="ORF">FRY97_10760</name>
</gene>
<accession>A0A5C6RNB2</accession>
<comment type="caution">
    <text evidence="4">The sequence shown here is derived from an EMBL/GenBank/DDBJ whole genome shotgun (WGS) entry which is preliminary data.</text>
</comment>
<dbReference type="AlphaFoldDB" id="A0A5C6RNB2"/>
<feature type="coiled-coil region" evidence="1">
    <location>
        <begin position="69"/>
        <end position="112"/>
    </location>
</feature>
<keyword evidence="3" id="KW-0732">Signal</keyword>
<evidence type="ECO:0008006" key="6">
    <source>
        <dbReference type="Google" id="ProtNLM"/>
    </source>
</evidence>
<evidence type="ECO:0000313" key="4">
    <source>
        <dbReference type="EMBL" id="TXB63130.1"/>
    </source>
</evidence>
<organism evidence="4 5">
    <name type="scientific">Phaeodactylibacter luteus</name>
    <dbReference type="NCBI Taxonomy" id="1564516"/>
    <lineage>
        <taxon>Bacteria</taxon>
        <taxon>Pseudomonadati</taxon>
        <taxon>Bacteroidota</taxon>
        <taxon>Saprospiria</taxon>
        <taxon>Saprospirales</taxon>
        <taxon>Haliscomenobacteraceae</taxon>
        <taxon>Phaeodactylibacter</taxon>
    </lineage>
</organism>
<sequence length="149" mass="17181">MKQLTMIAASLALFMAVSFTAQAQQRGPQKERQRMTAEEKAQMQTDTMAARLELSEAQAAKVYEINLKYAQEMDARREAKKEEAQLQRAAAKEELKALRDAKNNELSQVLDQKQMEQFMAQQAKREEKMKGRMEKKRMNNKRMHKGGGQ</sequence>
<evidence type="ECO:0000256" key="3">
    <source>
        <dbReference type="SAM" id="SignalP"/>
    </source>
</evidence>
<feature type="signal peptide" evidence="3">
    <location>
        <begin position="1"/>
        <end position="23"/>
    </location>
</feature>
<dbReference type="OrthoDB" id="5569165at2"/>
<evidence type="ECO:0000313" key="5">
    <source>
        <dbReference type="Proteomes" id="UP000321580"/>
    </source>
</evidence>